<dbReference type="Proteomes" id="UP001642409">
    <property type="component" value="Unassembled WGS sequence"/>
</dbReference>
<protein>
    <submittedName>
        <fullName evidence="3">Extracellular nuclease</fullName>
    </submittedName>
    <submittedName>
        <fullName evidence="4">Extracellular_nuclease</fullName>
    </submittedName>
</protein>
<keyword evidence="1" id="KW-0540">Nuclease</keyword>
<gene>
    <name evidence="3" type="ORF">HINF_LOCUS61688</name>
    <name evidence="4" type="ORF">HINF_LOCUS79282</name>
</gene>
<name>A0AA86RIB5_9EUKA</name>
<evidence type="ECO:0000313" key="5">
    <source>
        <dbReference type="Proteomes" id="UP001642409"/>
    </source>
</evidence>
<proteinExistence type="predicted"/>
<evidence type="ECO:0000313" key="4">
    <source>
        <dbReference type="EMBL" id="CAL6117015.1"/>
    </source>
</evidence>
<reference evidence="4 5" key="2">
    <citation type="submission" date="2024-07" db="EMBL/GenBank/DDBJ databases">
        <authorList>
            <person name="Akdeniz Z."/>
        </authorList>
    </citation>
    <scope>NUCLEOTIDE SEQUENCE [LARGE SCALE GENOMIC DNA]</scope>
</reference>
<comment type="caution">
    <text evidence="3">The sequence shown here is derived from an EMBL/GenBank/DDBJ whole genome shotgun (WGS) entry which is preliminary data.</text>
</comment>
<dbReference type="GO" id="GO:0004518">
    <property type="term" value="F:nuclease activity"/>
    <property type="evidence" value="ECO:0007669"/>
    <property type="project" value="UniProtKB-KW"/>
</dbReference>
<dbReference type="EMBL" id="CATOUU010001131">
    <property type="protein sequence ID" value="CAI9974043.1"/>
    <property type="molecule type" value="Genomic_DNA"/>
</dbReference>
<evidence type="ECO:0000256" key="1">
    <source>
        <dbReference type="ARBA" id="ARBA00022722"/>
    </source>
</evidence>
<dbReference type="GO" id="GO:0016787">
    <property type="term" value="F:hydrolase activity"/>
    <property type="evidence" value="ECO:0007669"/>
    <property type="project" value="UniProtKB-KW"/>
</dbReference>
<reference evidence="3" key="1">
    <citation type="submission" date="2023-06" db="EMBL/GenBank/DDBJ databases">
        <authorList>
            <person name="Kurt Z."/>
        </authorList>
    </citation>
    <scope>NUCLEOTIDE SEQUENCE</scope>
</reference>
<dbReference type="EMBL" id="CAXDID020001149">
    <property type="protein sequence ID" value="CAL6117015.1"/>
    <property type="molecule type" value="Genomic_DNA"/>
</dbReference>
<sequence length="338" mass="39214">MYLPIRVFVLDLYQVSQICLILEDCHGLFRLSDDDNGLARTFSQRSHVFQMQISVQFYKKSQKNIVKISIFQYIGQLKYNSNTSQKKMISISLVITELFPNKYGKELRDLLKEYTTNGHNTLGYSKARDKMYDYIYNNPNDQANYCIYTNSRMPRKYHSNLIGDSSVMNCEHTVPQSFFGKKDPMVSDLHHLRSCWDTVNGARSSLPFAQLEDSQVDQYYGNNFSVVNSKPTDAFNWSGLDKTHSFMPRDAQKGDTARAVAYFYTRYPTEAGAITKTFLSVDDMIIWDEKYEPSEVQHAQYLRVVEVQGNKNPYQEERGLVARAYCDMSTNYPCSKYQ</sequence>
<keyword evidence="2" id="KW-0378">Hydrolase</keyword>
<dbReference type="PANTHER" id="PTHR33607:SF2">
    <property type="entry name" value="ENDONUCLEASE-1"/>
    <property type="match status" value="1"/>
</dbReference>
<evidence type="ECO:0000256" key="2">
    <source>
        <dbReference type="ARBA" id="ARBA00022801"/>
    </source>
</evidence>
<evidence type="ECO:0000313" key="3">
    <source>
        <dbReference type="EMBL" id="CAI9974043.1"/>
    </source>
</evidence>
<keyword evidence="5" id="KW-1185">Reference proteome</keyword>
<accession>A0AA86RIB5</accession>
<dbReference type="AlphaFoldDB" id="A0AA86RIB5"/>
<organism evidence="3">
    <name type="scientific">Hexamita inflata</name>
    <dbReference type="NCBI Taxonomy" id="28002"/>
    <lineage>
        <taxon>Eukaryota</taxon>
        <taxon>Metamonada</taxon>
        <taxon>Diplomonadida</taxon>
        <taxon>Hexamitidae</taxon>
        <taxon>Hexamitinae</taxon>
        <taxon>Hexamita</taxon>
    </lineage>
</organism>
<dbReference type="Pfam" id="PF04231">
    <property type="entry name" value="Endonuclease_1"/>
    <property type="match status" value="1"/>
</dbReference>
<dbReference type="SUPFAM" id="SSF54060">
    <property type="entry name" value="His-Me finger endonucleases"/>
    <property type="match status" value="1"/>
</dbReference>
<dbReference type="PANTHER" id="PTHR33607">
    <property type="entry name" value="ENDONUCLEASE-1"/>
    <property type="match status" value="1"/>
</dbReference>
<dbReference type="InterPro" id="IPR007346">
    <property type="entry name" value="Endonuclease-I"/>
</dbReference>
<dbReference type="InterPro" id="IPR044925">
    <property type="entry name" value="His-Me_finger_sf"/>
</dbReference>